<proteinExistence type="predicted"/>
<organism evidence="1 2">
    <name type="scientific">Streptomyces coacervatus</name>
    <dbReference type="NCBI Taxonomy" id="647381"/>
    <lineage>
        <taxon>Bacteria</taxon>
        <taxon>Bacillati</taxon>
        <taxon>Actinomycetota</taxon>
        <taxon>Actinomycetes</taxon>
        <taxon>Kitasatosporales</taxon>
        <taxon>Streptomycetaceae</taxon>
        <taxon>Streptomyces</taxon>
    </lineage>
</organism>
<evidence type="ECO:0000313" key="2">
    <source>
        <dbReference type="Proteomes" id="UP001501009"/>
    </source>
</evidence>
<reference evidence="2" key="1">
    <citation type="journal article" date="2019" name="Int. J. Syst. Evol. Microbiol.">
        <title>The Global Catalogue of Microorganisms (GCM) 10K type strain sequencing project: providing services to taxonomists for standard genome sequencing and annotation.</title>
        <authorList>
            <consortium name="The Broad Institute Genomics Platform"/>
            <consortium name="The Broad Institute Genome Sequencing Center for Infectious Disease"/>
            <person name="Wu L."/>
            <person name="Ma J."/>
        </authorList>
    </citation>
    <scope>NUCLEOTIDE SEQUENCE [LARGE SCALE GENOMIC DNA]</scope>
    <source>
        <strain evidence="2">JCM 17138</strain>
    </source>
</reference>
<accession>A0ABP7HKC8</accession>
<gene>
    <name evidence="1" type="ORF">GCM10022403_034320</name>
</gene>
<evidence type="ECO:0000313" key="1">
    <source>
        <dbReference type="EMBL" id="GAA3797573.1"/>
    </source>
</evidence>
<sequence>MTHTTRRARRRALRRGVTDFPALLRSSRPGIYFTALITATLLTEPDGAHDPDLTANHIRKALRSAAAEALREQDPTDLPAARDACNRHLSIPRTTAAGIKVTAAAHLTLAPDDQAAVNELLTAARTQGINDTLESQRTQALAERLAHPAALLAWLLSSSTTDLAVLPDDNTLSDIAQRLARYPRSEEEPFEIQVLAVVRDFFDQFPRHEQKRMLLQLLADAMRGARQPAHADKIEELLENTPTPASAIPGP</sequence>
<comment type="caution">
    <text evidence="1">The sequence shown here is derived from an EMBL/GenBank/DDBJ whole genome shotgun (WGS) entry which is preliminary data.</text>
</comment>
<dbReference type="Proteomes" id="UP001501009">
    <property type="component" value="Unassembled WGS sequence"/>
</dbReference>
<dbReference type="EMBL" id="BAABDE010000016">
    <property type="protein sequence ID" value="GAA3797573.1"/>
    <property type="molecule type" value="Genomic_DNA"/>
</dbReference>
<name>A0ABP7HKC8_9ACTN</name>
<keyword evidence="2" id="KW-1185">Reference proteome</keyword>
<dbReference type="RefSeq" id="WP_275780172.1">
    <property type="nucleotide sequence ID" value="NZ_BAABDE010000016.1"/>
</dbReference>
<protein>
    <submittedName>
        <fullName evidence="1">Uncharacterized protein</fullName>
    </submittedName>
</protein>